<comment type="caution">
    <text evidence="9">The sequence shown here is derived from an EMBL/GenBank/DDBJ whole genome shotgun (WGS) entry which is preliminary data.</text>
</comment>
<dbReference type="GO" id="GO:0042597">
    <property type="term" value="C:periplasmic space"/>
    <property type="evidence" value="ECO:0007669"/>
    <property type="project" value="UniProtKB-SubCell"/>
</dbReference>
<dbReference type="InterPro" id="IPR017585">
    <property type="entry name" value="SAF_FlgA"/>
</dbReference>
<evidence type="ECO:0000256" key="5">
    <source>
        <dbReference type="ARBA" id="ARBA00022764"/>
    </source>
</evidence>
<comment type="subcellular location">
    <subcellularLocation>
        <location evidence="1 7">Periplasm</location>
    </subcellularLocation>
</comment>
<reference evidence="9 10" key="1">
    <citation type="journal article" date="2015" name="Stand. Genomic Sci.">
        <title>Genomic Encyclopedia of Bacterial and Archaeal Type Strains, Phase III: the genomes of soil and plant-associated and newly described type strains.</title>
        <authorList>
            <person name="Whitman W.B."/>
            <person name="Woyke T."/>
            <person name="Klenk H.P."/>
            <person name="Zhou Y."/>
            <person name="Lilburn T.G."/>
            <person name="Beck B.J."/>
            <person name="De Vos P."/>
            <person name="Vandamme P."/>
            <person name="Eisen J.A."/>
            <person name="Garrity G."/>
            <person name="Hugenholtz P."/>
            <person name="Kyrpides N.C."/>
        </authorList>
    </citation>
    <scope>NUCLEOTIDE SEQUENCE [LARGE SCALE GENOMIC DNA]</scope>
    <source>
        <strain evidence="9 10">CGMCC 1.6858</strain>
    </source>
</reference>
<evidence type="ECO:0000256" key="6">
    <source>
        <dbReference type="ARBA" id="ARBA00025643"/>
    </source>
</evidence>
<evidence type="ECO:0000313" key="10">
    <source>
        <dbReference type="Proteomes" id="UP000316905"/>
    </source>
</evidence>
<dbReference type="PANTHER" id="PTHR36307">
    <property type="entry name" value="FLAGELLA BASAL BODY P-RING FORMATION PROTEIN FLGA"/>
    <property type="match status" value="1"/>
</dbReference>
<accession>A0A562QA11</accession>
<sequence>MIVFSLLCQRLIAAEMTLPTQLIGVAHAFLEERVQEYLVTSNTEGRHEIQINDLDPRLRLPLCDKELTAAQQGVGSPVGRLTVRVRCEGSAPWTVFVPAEVHLYRNVVVTTRPLLRNATVDYSNVALVERDVGRLTQGYLSDLDLVVGQTLKRQVIADQILAPSFLQAAEVVRKGDQVVISAGAGRFDVRMQGEALSSGAMGEQIRVKNLSSQRVVKARVTAPGLVEVVL</sequence>
<evidence type="ECO:0000259" key="8">
    <source>
        <dbReference type="SMART" id="SM00858"/>
    </source>
</evidence>
<keyword evidence="10" id="KW-1185">Reference proteome</keyword>
<dbReference type="NCBIfam" id="TIGR03170">
    <property type="entry name" value="flgA_cterm"/>
    <property type="match status" value="1"/>
</dbReference>
<dbReference type="PANTHER" id="PTHR36307:SF1">
    <property type="entry name" value="FLAGELLA BASAL BODY P-RING FORMATION PROTEIN FLGA"/>
    <property type="match status" value="1"/>
</dbReference>
<protein>
    <recommendedName>
        <fullName evidence="3 7">Flagella basal body P-ring formation protein FlgA</fullName>
    </recommendedName>
</protein>
<evidence type="ECO:0000313" key="9">
    <source>
        <dbReference type="EMBL" id="TWI53559.1"/>
    </source>
</evidence>
<dbReference type="InterPro" id="IPR041231">
    <property type="entry name" value="FlgA_N"/>
</dbReference>
<keyword evidence="9" id="KW-0969">Cilium</keyword>
<dbReference type="Pfam" id="PF13144">
    <property type="entry name" value="ChapFlgA"/>
    <property type="match status" value="1"/>
</dbReference>
<feature type="domain" description="SAF" evidence="8">
    <location>
        <begin position="105"/>
        <end position="167"/>
    </location>
</feature>
<dbReference type="GO" id="GO:0044780">
    <property type="term" value="P:bacterial-type flagellum assembly"/>
    <property type="evidence" value="ECO:0007669"/>
    <property type="project" value="InterPro"/>
</dbReference>
<dbReference type="Proteomes" id="UP000316905">
    <property type="component" value="Unassembled WGS sequence"/>
</dbReference>
<keyword evidence="9" id="KW-0282">Flagellum</keyword>
<dbReference type="AlphaFoldDB" id="A0A562QA11"/>
<dbReference type="InterPro" id="IPR013974">
    <property type="entry name" value="SAF"/>
</dbReference>
<dbReference type="RefSeq" id="WP_244309147.1">
    <property type="nucleotide sequence ID" value="NZ_VLKY01000008.1"/>
</dbReference>
<gene>
    <name evidence="9" type="ORF">IQ22_02778</name>
</gene>
<evidence type="ECO:0000256" key="3">
    <source>
        <dbReference type="ARBA" id="ARBA00014754"/>
    </source>
</evidence>
<proteinExistence type="inferred from homology"/>
<evidence type="ECO:0000256" key="2">
    <source>
        <dbReference type="ARBA" id="ARBA00010474"/>
    </source>
</evidence>
<keyword evidence="7" id="KW-1005">Bacterial flagellum biogenesis</keyword>
<keyword evidence="5 7" id="KW-0574">Periplasm</keyword>
<dbReference type="InterPro" id="IPR039246">
    <property type="entry name" value="Flagellar_FlgA"/>
</dbReference>
<evidence type="ECO:0000256" key="1">
    <source>
        <dbReference type="ARBA" id="ARBA00004418"/>
    </source>
</evidence>
<dbReference type="CDD" id="cd11614">
    <property type="entry name" value="SAF_CpaB_FlgA_like"/>
    <property type="match status" value="1"/>
</dbReference>
<evidence type="ECO:0000256" key="4">
    <source>
        <dbReference type="ARBA" id="ARBA00022729"/>
    </source>
</evidence>
<evidence type="ECO:0000256" key="7">
    <source>
        <dbReference type="RuleBase" id="RU362063"/>
    </source>
</evidence>
<dbReference type="Pfam" id="PF17656">
    <property type="entry name" value="ChapFlgA_N"/>
    <property type="match status" value="1"/>
</dbReference>
<dbReference type="Gene3D" id="3.90.1210.10">
    <property type="entry name" value="Antifreeze-like/N-acetylneuraminic acid synthase C-terminal domain"/>
    <property type="match status" value="1"/>
</dbReference>
<keyword evidence="4" id="KW-0732">Signal</keyword>
<comment type="function">
    <text evidence="6 7">Involved in the assembly process of the P-ring formation. It may associate with FlgF on the rod constituting a structure essential for the P-ring assembly or may act as a modulator protein for the P-ring assembly.</text>
</comment>
<dbReference type="Gene3D" id="2.30.30.760">
    <property type="match status" value="1"/>
</dbReference>
<organism evidence="9 10">
    <name type="scientific">Pseudomonas duriflava</name>
    <dbReference type="NCBI Taxonomy" id="459528"/>
    <lineage>
        <taxon>Bacteria</taxon>
        <taxon>Pseudomonadati</taxon>
        <taxon>Pseudomonadota</taxon>
        <taxon>Gammaproteobacteria</taxon>
        <taxon>Pseudomonadales</taxon>
        <taxon>Pseudomonadaceae</taxon>
        <taxon>Pseudomonas</taxon>
    </lineage>
</organism>
<name>A0A562QA11_9PSED</name>
<dbReference type="EMBL" id="VLKY01000008">
    <property type="protein sequence ID" value="TWI53559.1"/>
    <property type="molecule type" value="Genomic_DNA"/>
</dbReference>
<keyword evidence="9" id="KW-0966">Cell projection</keyword>
<dbReference type="SMART" id="SM00858">
    <property type="entry name" value="SAF"/>
    <property type="match status" value="1"/>
</dbReference>
<comment type="similarity">
    <text evidence="2 7">Belongs to the FlgA family.</text>
</comment>